<feature type="transmembrane region" description="Helical" evidence="7">
    <location>
        <begin position="185"/>
        <end position="206"/>
    </location>
</feature>
<dbReference type="GO" id="GO:0005886">
    <property type="term" value="C:plasma membrane"/>
    <property type="evidence" value="ECO:0007669"/>
    <property type="project" value="UniProtKB-SubCell"/>
</dbReference>
<keyword evidence="6 7" id="KW-0472">Membrane</keyword>
<dbReference type="AlphaFoldDB" id="T1B0L1"/>
<evidence type="ECO:0000256" key="3">
    <source>
        <dbReference type="ARBA" id="ARBA00022475"/>
    </source>
</evidence>
<feature type="transmembrane region" description="Helical" evidence="7">
    <location>
        <begin position="145"/>
        <end position="165"/>
    </location>
</feature>
<reference evidence="8" key="1">
    <citation type="submission" date="2013-08" db="EMBL/GenBank/DDBJ databases">
        <authorList>
            <person name="Mendez C."/>
            <person name="Richter M."/>
            <person name="Ferrer M."/>
            <person name="Sanchez J."/>
        </authorList>
    </citation>
    <scope>NUCLEOTIDE SEQUENCE</scope>
</reference>
<dbReference type="InterPro" id="IPR052049">
    <property type="entry name" value="Electron_transfer_protein"/>
</dbReference>
<dbReference type="InterPro" id="IPR005614">
    <property type="entry name" value="NrfD-like"/>
</dbReference>
<evidence type="ECO:0000256" key="2">
    <source>
        <dbReference type="ARBA" id="ARBA00008929"/>
    </source>
</evidence>
<feature type="transmembrane region" description="Helical" evidence="7">
    <location>
        <begin position="12"/>
        <end position="29"/>
    </location>
</feature>
<accession>T1B0L1</accession>
<comment type="similarity">
    <text evidence="2">Belongs to the NrfD family.</text>
</comment>
<feature type="transmembrane region" description="Helical" evidence="7">
    <location>
        <begin position="41"/>
        <end position="61"/>
    </location>
</feature>
<evidence type="ECO:0000313" key="8">
    <source>
        <dbReference type="EMBL" id="EQD66391.1"/>
    </source>
</evidence>
<keyword evidence="3" id="KW-1003">Cell membrane</keyword>
<dbReference type="Pfam" id="PF03916">
    <property type="entry name" value="NrfD"/>
    <property type="match status" value="1"/>
</dbReference>
<protein>
    <submittedName>
        <fullName evidence="8">Polysulfide reductase NrfD</fullName>
    </submittedName>
</protein>
<evidence type="ECO:0000256" key="1">
    <source>
        <dbReference type="ARBA" id="ARBA00004651"/>
    </source>
</evidence>
<evidence type="ECO:0000256" key="4">
    <source>
        <dbReference type="ARBA" id="ARBA00022692"/>
    </source>
</evidence>
<comment type="caution">
    <text evidence="8">The sequence shown here is derived from an EMBL/GenBank/DDBJ whole genome shotgun (WGS) entry which is preliminary data.</text>
</comment>
<evidence type="ECO:0000256" key="6">
    <source>
        <dbReference type="ARBA" id="ARBA00023136"/>
    </source>
</evidence>
<comment type="subcellular location">
    <subcellularLocation>
        <location evidence="1">Cell membrane</location>
        <topology evidence="1">Multi-pass membrane protein</topology>
    </subcellularLocation>
</comment>
<dbReference type="PANTHER" id="PTHR34856">
    <property type="entry name" value="PROTEIN NRFD"/>
    <property type="match status" value="1"/>
</dbReference>
<gene>
    <name evidence="8" type="ORF">B1B_06155</name>
</gene>
<sequence>MEHVYWQLPIVTYPYLSGLVAGSFIVGTLSKVFGLKKFEPLAKLSVIVTFAFLIGAALSPLTEAWQRERFLELCTRDHFPYSPLGMFIIIWTAYTVLVLMEMYFIFRPENIHLAQHGRGWRKSWHNLLTFGSRDLSEKALRRDHVIMTILAATGIALAFAFHGYVGFIFGALKSSPLWSTPLMPVMFLVSAVVSGIAAMILVYTVVQGGLGEDPLDTGIMDGLMK</sequence>
<reference evidence="8" key="2">
    <citation type="journal article" date="2014" name="ISME J.">
        <title>Microbial stratification in low pH oxic and suboxic macroscopic growths along an acid mine drainage.</title>
        <authorList>
            <person name="Mendez-Garcia C."/>
            <person name="Mesa V."/>
            <person name="Sprenger R.R."/>
            <person name="Richter M."/>
            <person name="Diez M.S."/>
            <person name="Solano J."/>
            <person name="Bargiela R."/>
            <person name="Golyshina O.V."/>
            <person name="Manteca A."/>
            <person name="Ramos J.L."/>
            <person name="Gallego J.R."/>
            <person name="Llorente I."/>
            <person name="Martins Dos Santos V.A."/>
            <person name="Jensen O.N."/>
            <person name="Pelaez A.I."/>
            <person name="Sanchez J."/>
            <person name="Ferrer M."/>
        </authorList>
    </citation>
    <scope>NUCLEOTIDE SEQUENCE</scope>
</reference>
<feature type="transmembrane region" description="Helical" evidence="7">
    <location>
        <begin position="81"/>
        <end position="106"/>
    </location>
</feature>
<evidence type="ECO:0000256" key="5">
    <source>
        <dbReference type="ARBA" id="ARBA00022989"/>
    </source>
</evidence>
<dbReference type="PANTHER" id="PTHR34856:SF2">
    <property type="entry name" value="PROTEIN NRFD"/>
    <property type="match status" value="1"/>
</dbReference>
<feature type="non-terminal residue" evidence="8">
    <location>
        <position position="225"/>
    </location>
</feature>
<dbReference type="Gene3D" id="1.20.1630.10">
    <property type="entry name" value="Formate dehydrogenase/DMSO reductase domain"/>
    <property type="match status" value="1"/>
</dbReference>
<keyword evidence="4 7" id="KW-0812">Transmembrane</keyword>
<keyword evidence="5 7" id="KW-1133">Transmembrane helix</keyword>
<organism evidence="8">
    <name type="scientific">mine drainage metagenome</name>
    <dbReference type="NCBI Taxonomy" id="410659"/>
    <lineage>
        <taxon>unclassified sequences</taxon>
        <taxon>metagenomes</taxon>
        <taxon>ecological metagenomes</taxon>
    </lineage>
</organism>
<dbReference type="EMBL" id="AUZY01003920">
    <property type="protein sequence ID" value="EQD66391.1"/>
    <property type="molecule type" value="Genomic_DNA"/>
</dbReference>
<evidence type="ECO:0000256" key="7">
    <source>
        <dbReference type="SAM" id="Phobius"/>
    </source>
</evidence>
<proteinExistence type="inferred from homology"/>
<name>T1B0L1_9ZZZZ</name>